<keyword evidence="5 7" id="KW-0157">Chromophore</keyword>
<dbReference type="Gene3D" id="1.10.579.10">
    <property type="entry name" value="DNA Cyclobutane Dipyrimidine Photolyase, subunit A, domain 3"/>
    <property type="match status" value="1"/>
</dbReference>
<organism evidence="9 10">
    <name type="scientific">Neiella marina</name>
    <dbReference type="NCBI Taxonomy" id="508461"/>
    <lineage>
        <taxon>Bacteria</taxon>
        <taxon>Pseudomonadati</taxon>
        <taxon>Pseudomonadota</taxon>
        <taxon>Gammaproteobacteria</taxon>
        <taxon>Alteromonadales</taxon>
        <taxon>Echinimonadaceae</taxon>
        <taxon>Neiella</taxon>
    </lineage>
</organism>
<feature type="binding site" evidence="6">
    <location>
        <begin position="245"/>
        <end position="249"/>
    </location>
    <ligand>
        <name>FAD</name>
        <dbReference type="ChEBI" id="CHEBI:57692"/>
    </ligand>
</feature>
<evidence type="ECO:0000256" key="4">
    <source>
        <dbReference type="ARBA" id="ARBA00022827"/>
    </source>
</evidence>
<dbReference type="InterPro" id="IPR014729">
    <property type="entry name" value="Rossmann-like_a/b/a_fold"/>
</dbReference>
<feature type="domain" description="Photolyase/cryptochrome alpha/beta" evidence="8">
    <location>
        <begin position="3"/>
        <end position="137"/>
    </location>
</feature>
<name>A0A8J2XNF1_9GAMM</name>
<dbReference type="Gene3D" id="3.40.50.620">
    <property type="entry name" value="HUPs"/>
    <property type="match status" value="1"/>
</dbReference>
<dbReference type="EMBL" id="BMDX01000015">
    <property type="protein sequence ID" value="GGA83541.1"/>
    <property type="molecule type" value="Genomic_DNA"/>
</dbReference>
<dbReference type="Pfam" id="PF03441">
    <property type="entry name" value="FAD_binding_7"/>
    <property type="match status" value="1"/>
</dbReference>
<dbReference type="SUPFAM" id="SSF52425">
    <property type="entry name" value="Cryptochrome/photolyase, N-terminal domain"/>
    <property type="match status" value="1"/>
</dbReference>
<feature type="binding site" evidence="6">
    <location>
        <position position="232"/>
    </location>
    <ligand>
        <name>FAD</name>
        <dbReference type="ChEBI" id="CHEBI:57692"/>
    </ligand>
</feature>
<keyword evidence="3 6" id="KW-0285">Flavoprotein</keyword>
<comment type="cofactor">
    <cofactor evidence="6 7">
        <name>FAD</name>
        <dbReference type="ChEBI" id="CHEBI:57692"/>
    </cofactor>
    <text evidence="6 7">Binds 1 FAD per subunit.</text>
</comment>
<dbReference type="NCBIfam" id="TIGR02765">
    <property type="entry name" value="crypto_DASH"/>
    <property type="match status" value="1"/>
</dbReference>
<proteinExistence type="inferred from homology"/>
<gene>
    <name evidence="9" type="primary">cry1</name>
    <name evidence="9" type="ORF">GCM10011369_26940</name>
</gene>
<evidence type="ECO:0000256" key="5">
    <source>
        <dbReference type="ARBA" id="ARBA00022991"/>
    </source>
</evidence>
<dbReference type="Proteomes" id="UP000619743">
    <property type="component" value="Unassembled WGS sequence"/>
</dbReference>
<dbReference type="GO" id="GO:0071949">
    <property type="term" value="F:FAD binding"/>
    <property type="evidence" value="ECO:0007669"/>
    <property type="project" value="TreeGrafter"/>
</dbReference>
<dbReference type="PANTHER" id="PTHR11455:SF22">
    <property type="entry name" value="CRYPTOCHROME DASH"/>
    <property type="match status" value="1"/>
</dbReference>
<protein>
    <recommendedName>
        <fullName evidence="2 7">Cryptochrome DASH</fullName>
    </recommendedName>
</protein>
<evidence type="ECO:0000256" key="7">
    <source>
        <dbReference type="RuleBase" id="RU367151"/>
    </source>
</evidence>
<comment type="caution">
    <text evidence="9">The sequence shown here is derived from an EMBL/GenBank/DDBJ whole genome shotgun (WGS) entry which is preliminary data.</text>
</comment>
<comment type="function">
    <text evidence="7">May have a photoreceptor function.</text>
</comment>
<feature type="binding site" evidence="6">
    <location>
        <begin position="382"/>
        <end position="384"/>
    </location>
    <ligand>
        <name>FAD</name>
        <dbReference type="ChEBI" id="CHEBI:57692"/>
    </ligand>
</feature>
<dbReference type="SUPFAM" id="SSF48173">
    <property type="entry name" value="Cryptochrome/photolyase FAD-binding domain"/>
    <property type="match status" value="1"/>
</dbReference>
<dbReference type="AlphaFoldDB" id="A0A8J2XNF1"/>
<dbReference type="InterPro" id="IPR006050">
    <property type="entry name" value="DNA_photolyase_N"/>
</dbReference>
<dbReference type="InterPro" id="IPR036155">
    <property type="entry name" value="Crypto/Photolyase_N_sf"/>
</dbReference>
<evidence type="ECO:0000313" key="9">
    <source>
        <dbReference type="EMBL" id="GGA83541.1"/>
    </source>
</evidence>
<evidence type="ECO:0000256" key="3">
    <source>
        <dbReference type="ARBA" id="ARBA00022630"/>
    </source>
</evidence>
<dbReference type="RefSeq" id="WP_188708269.1">
    <property type="nucleotide sequence ID" value="NZ_BMDX01000015.1"/>
</dbReference>
<dbReference type="PANTHER" id="PTHR11455">
    <property type="entry name" value="CRYPTOCHROME"/>
    <property type="match status" value="1"/>
</dbReference>
<comment type="cofactor">
    <cofactor evidence="7">
        <name>(6R)-5,10-methylene-5,6,7,8-tetrahydrofolate</name>
        <dbReference type="ChEBI" id="CHEBI:15636"/>
    </cofactor>
    <text evidence="7">Binds 1 5,10-methenyltetrahydrofolate (MTHF) per subunit.</text>
</comment>
<dbReference type="Pfam" id="PF00875">
    <property type="entry name" value="DNA_photolyase"/>
    <property type="match status" value="1"/>
</dbReference>
<dbReference type="GO" id="GO:0003677">
    <property type="term" value="F:DNA binding"/>
    <property type="evidence" value="ECO:0007669"/>
    <property type="project" value="TreeGrafter"/>
</dbReference>
<dbReference type="GO" id="GO:0003913">
    <property type="term" value="F:DNA photolyase activity"/>
    <property type="evidence" value="ECO:0007669"/>
    <property type="project" value="InterPro"/>
</dbReference>
<sequence>MHRTSLMWFSHDLRLDDNPVLHMAANSDALVCVFFVEPEWFQPIATSQQSGPRIGRHRWRFLHQSLEDLNQQLKALGQRLLLVYESPAKALPGLIHRFSVNRVCRSLHATAHEQRQWQQLTERYSDIEWLQLSSYDLFQSQQLPFDNAQLPSSFSKFRKLIEQIPCPTPLAAPPCLPLSPLDSDTIRQASAAIPSVPLQPMPSDELRRLVGGEGRAQQHLKQYFNSAKPSSYKQVRNELDGWHHSTKLSSWLANGCLSVRRVIAALKRYEQEVEANDSTYWIYFELLWREYFHCYAKHHGAKLFQFKGLGETRPLTSFYPQRFRQWSAGKTQFPLVNACINQLNATGYLSNRGRQIVASCLVNELQLDWRYGAAYFEYQLIDYDVAVNWGNWQYIAGVGADPKGGRHFNIEKQTQIFDPDGDYIQRWQGQQSAAPLDSVDCADWPNWQ</sequence>
<dbReference type="InterPro" id="IPR014133">
    <property type="entry name" value="Cry_DASH"/>
</dbReference>
<dbReference type="PROSITE" id="PS51645">
    <property type="entry name" value="PHR_CRY_ALPHA_BETA"/>
    <property type="match status" value="1"/>
</dbReference>
<evidence type="ECO:0000256" key="2">
    <source>
        <dbReference type="ARBA" id="ARBA00017881"/>
    </source>
</evidence>
<dbReference type="InterPro" id="IPR005101">
    <property type="entry name" value="Cryptochr/Photolyase_FAD-bd"/>
</dbReference>
<keyword evidence="10" id="KW-1185">Reference proteome</keyword>
<evidence type="ECO:0000256" key="6">
    <source>
        <dbReference type="PIRSR" id="PIRSR602081-1"/>
    </source>
</evidence>
<evidence type="ECO:0000259" key="8">
    <source>
        <dbReference type="PROSITE" id="PS51645"/>
    </source>
</evidence>
<accession>A0A8J2XNF1</accession>
<reference evidence="10" key="1">
    <citation type="journal article" date="2019" name="Int. J. Syst. Evol. Microbiol.">
        <title>The Global Catalogue of Microorganisms (GCM) 10K type strain sequencing project: providing services to taxonomists for standard genome sequencing and annotation.</title>
        <authorList>
            <consortium name="The Broad Institute Genomics Platform"/>
            <consortium name="The Broad Institute Genome Sequencing Center for Infectious Disease"/>
            <person name="Wu L."/>
            <person name="Ma J."/>
        </authorList>
    </citation>
    <scope>NUCLEOTIDE SEQUENCE [LARGE SCALE GENOMIC DNA]</scope>
    <source>
        <strain evidence="10">CGMCC 1.10130</strain>
    </source>
</reference>
<evidence type="ECO:0000256" key="1">
    <source>
        <dbReference type="ARBA" id="ARBA00005862"/>
    </source>
</evidence>
<dbReference type="Gene3D" id="1.25.40.80">
    <property type="match status" value="1"/>
</dbReference>
<dbReference type="PRINTS" id="PR00147">
    <property type="entry name" value="DNAPHOTLYASE"/>
</dbReference>
<dbReference type="InterPro" id="IPR036134">
    <property type="entry name" value="Crypto/Photolyase_FAD-like_sf"/>
</dbReference>
<comment type="similarity">
    <text evidence="1 7">Belongs to the DNA photolyase class-1 family.</text>
</comment>
<dbReference type="InterPro" id="IPR002081">
    <property type="entry name" value="Cryptochrome/DNA_photolyase_1"/>
</dbReference>
<evidence type="ECO:0000313" key="10">
    <source>
        <dbReference type="Proteomes" id="UP000619743"/>
    </source>
</evidence>
<dbReference type="GO" id="GO:0000719">
    <property type="term" value="P:photoreactive repair"/>
    <property type="evidence" value="ECO:0007669"/>
    <property type="project" value="TreeGrafter"/>
</dbReference>
<keyword evidence="4 6" id="KW-0274">FAD</keyword>